<evidence type="ECO:0000313" key="2">
    <source>
        <dbReference type="Proteomes" id="UP000683557"/>
    </source>
</evidence>
<sequence>MKRRILWLVLAAVLVALAGCGGGEDRPLFREVIPSDVALDGEIVDVGGVLNPPTFADTVTGIYAGVDPDTGDIYRSFLHFPLTTIPGDALISSATLSFVVKSVDPLTPLDTIPISVELVSFGPPLEAAYFDLPPIVVTSITPPISINDATHRIDIPVTSLMVEAQRQGLANFQVRLRQENDYTTTVPGLMQIDEASVANEPRLTVFYF</sequence>
<accession>A0ABX8J4S6</accession>
<gene>
    <name evidence="1" type="ORF">KP004_17830</name>
</gene>
<dbReference type="EMBL" id="CP076723">
    <property type="protein sequence ID" value="QWV93006.1"/>
    <property type="molecule type" value="Genomic_DNA"/>
</dbReference>
<proteinExistence type="predicted"/>
<reference evidence="1 2" key="1">
    <citation type="submission" date="2021-06" db="EMBL/GenBank/DDBJ databases">
        <title>Gemonas diversity in paddy soil.</title>
        <authorList>
            <person name="Liu G."/>
        </authorList>
    </citation>
    <scope>NUCLEOTIDE SEQUENCE [LARGE SCALE GENOMIC DNA]</scope>
    <source>
        <strain evidence="1 2">RG10</strain>
    </source>
</reference>
<dbReference type="RefSeq" id="WP_216799762.1">
    <property type="nucleotide sequence ID" value="NZ_CP076723.1"/>
</dbReference>
<dbReference type="PROSITE" id="PS51257">
    <property type="entry name" value="PROKAR_LIPOPROTEIN"/>
    <property type="match status" value="1"/>
</dbReference>
<keyword evidence="2" id="KW-1185">Reference proteome</keyword>
<protein>
    <recommendedName>
        <fullName evidence="3">Lipoprotein</fullName>
    </recommendedName>
</protein>
<evidence type="ECO:0000313" key="1">
    <source>
        <dbReference type="EMBL" id="QWV93006.1"/>
    </source>
</evidence>
<organism evidence="1 2">
    <name type="scientific">Geomonas oryzisoli</name>
    <dbReference type="NCBI Taxonomy" id="2847992"/>
    <lineage>
        <taxon>Bacteria</taxon>
        <taxon>Pseudomonadati</taxon>
        <taxon>Thermodesulfobacteriota</taxon>
        <taxon>Desulfuromonadia</taxon>
        <taxon>Geobacterales</taxon>
        <taxon>Geobacteraceae</taxon>
        <taxon>Geomonas</taxon>
    </lineage>
</organism>
<evidence type="ECO:0008006" key="3">
    <source>
        <dbReference type="Google" id="ProtNLM"/>
    </source>
</evidence>
<name>A0ABX8J4S6_9BACT</name>
<dbReference type="Proteomes" id="UP000683557">
    <property type="component" value="Chromosome"/>
</dbReference>